<keyword evidence="1" id="KW-0614">Plasmid</keyword>
<dbReference type="RefSeq" id="WP_072652821.1">
    <property type="nucleotide sequence ID" value="NZ_BGUM01000086.1"/>
</dbReference>
<evidence type="ECO:0000313" key="1">
    <source>
        <dbReference type="EMBL" id="ALL42585.1"/>
    </source>
</evidence>
<organism evidence="1">
    <name type="scientific">Escherichia coli</name>
    <dbReference type="NCBI Taxonomy" id="562"/>
    <lineage>
        <taxon>Bacteria</taxon>
        <taxon>Pseudomonadati</taxon>
        <taxon>Pseudomonadota</taxon>
        <taxon>Gammaproteobacteria</taxon>
        <taxon>Enterobacterales</taxon>
        <taxon>Enterobacteriaceae</taxon>
        <taxon>Escherichia</taxon>
    </lineage>
</organism>
<dbReference type="AlphaFoldDB" id="A0A172ERA5"/>
<dbReference type="NCBIfam" id="NF041264">
    <property type="entry name" value="MobA"/>
    <property type="match status" value="1"/>
</dbReference>
<protein>
    <submittedName>
        <fullName evidence="1">Uncharacterized protein</fullName>
    </submittedName>
</protein>
<proteinExistence type="predicted"/>
<name>A0A172ERA5_ECOLX</name>
<sequence length="141" mass="16784">MVKNKRNGSETRQRSKVITLRINNKIDREIRRLAKAEGMTISEYIRTSCLNKEIIQRIPSRYLDELLELGRMQKNLFDKGRTPKDKDYLDVMHKIITLCAEAKEVILRNSDIYKEMDLLKQEIKIIKQYYKNKYPGSDLFN</sequence>
<geneLocation type="plasmid" evidence="1">
    <name>p5312.29</name>
</geneLocation>
<dbReference type="EMBL" id="KR905385">
    <property type="protein sequence ID" value="ALL42585.1"/>
    <property type="molecule type" value="Genomic_DNA"/>
</dbReference>
<reference evidence="1" key="1">
    <citation type="journal article" date="2017" name="Front. Microbiol.">
        <title>Plasmids Carrying blaCMY -2/4 in Escherichia coli from Poultry, Poultry Meat, and Humans Belong to a Novel IncK Subgroup Designated IncK2.</title>
        <authorList>
            <person name="Seiffert S.N."/>
            <person name="Carattoli A."/>
            <person name="Schwendener S."/>
            <person name="Collaud A."/>
            <person name="Endimiani A."/>
            <person name="Perreten V."/>
        </authorList>
    </citation>
    <scope>NUCLEOTIDE SEQUENCE</scope>
    <source>
        <strain evidence="1">5312.29</strain>
        <plasmid evidence="1">p5312.29</plasmid>
    </source>
</reference>
<accession>A0A172ERA5</accession>
<dbReference type="InterPro" id="IPR053842">
    <property type="entry name" value="NikA-like"/>
</dbReference>
<dbReference type="InterPro" id="IPR047751">
    <property type="entry name" value="MobA-like"/>
</dbReference>
<dbReference type="Pfam" id="PF21983">
    <property type="entry name" value="NikA-like"/>
    <property type="match status" value="1"/>
</dbReference>